<name>E0S3F1_BUTPB</name>
<feature type="active site" description="Proton donor/acceptor" evidence="3">
    <location>
        <position position="1507"/>
    </location>
</feature>
<dbReference type="RefSeq" id="WP_013282583.1">
    <property type="nucleotide sequence ID" value="NC_014388.1"/>
</dbReference>
<organism evidence="7 8">
    <name type="scientific">Butyrivibrio proteoclasticus (strain ATCC 51982 / DSM 14932 / B316)</name>
    <name type="common">Clostridium proteoclasticum</name>
    <dbReference type="NCBI Taxonomy" id="515622"/>
    <lineage>
        <taxon>Bacteria</taxon>
        <taxon>Bacillati</taxon>
        <taxon>Bacillota</taxon>
        <taxon>Clostridia</taxon>
        <taxon>Lachnospirales</taxon>
        <taxon>Lachnospiraceae</taxon>
        <taxon>Butyrivibrio</taxon>
    </lineage>
</organism>
<dbReference type="EMBL" id="CP001811">
    <property type="protein sequence ID" value="ADL35933.1"/>
    <property type="molecule type" value="Genomic_DNA"/>
</dbReference>
<feature type="compositionally biased region" description="Acidic residues" evidence="4">
    <location>
        <begin position="158"/>
        <end position="186"/>
    </location>
</feature>
<evidence type="ECO:0000256" key="2">
    <source>
        <dbReference type="ARBA" id="ARBA00022801"/>
    </source>
</evidence>
<keyword evidence="6" id="KW-0732">Signal</keyword>
<evidence type="ECO:0000313" key="7">
    <source>
        <dbReference type="EMBL" id="ADL35933.1"/>
    </source>
</evidence>
<feature type="region of interest" description="Disordered" evidence="4">
    <location>
        <begin position="34"/>
        <end position="55"/>
    </location>
</feature>
<evidence type="ECO:0000256" key="6">
    <source>
        <dbReference type="SAM" id="SignalP"/>
    </source>
</evidence>
<evidence type="ECO:0000256" key="3">
    <source>
        <dbReference type="PIRSR" id="PIRSR605754-1"/>
    </source>
</evidence>
<keyword evidence="5" id="KW-0472">Membrane</keyword>
<gene>
    <name evidence="7" type="ordered locus">bpr_III247</name>
</gene>
<feature type="compositionally biased region" description="Acidic residues" evidence="4">
    <location>
        <begin position="232"/>
        <end position="241"/>
    </location>
</feature>
<dbReference type="Proteomes" id="UP000001299">
    <property type="component" value="Chromosome 2"/>
</dbReference>
<keyword evidence="5" id="KW-1133">Transmembrane helix</keyword>
<keyword evidence="5" id="KW-0812">Transmembrane</keyword>
<dbReference type="GO" id="GO:0030313">
    <property type="term" value="C:cell envelope"/>
    <property type="evidence" value="ECO:0007669"/>
    <property type="project" value="UniProtKB-SubCell"/>
</dbReference>
<keyword evidence="2" id="KW-0378">Hydrolase</keyword>
<dbReference type="Pfam" id="PF09479">
    <property type="entry name" value="Flg_new"/>
    <property type="match status" value="2"/>
</dbReference>
<evidence type="ECO:0000256" key="5">
    <source>
        <dbReference type="SAM" id="Phobius"/>
    </source>
</evidence>
<feature type="active site" description="Acyl-thioester intermediate" evidence="3">
    <location>
        <position position="1601"/>
    </location>
</feature>
<feature type="transmembrane region" description="Helical" evidence="5">
    <location>
        <begin position="1302"/>
        <end position="1322"/>
    </location>
</feature>
<feature type="signal peptide" evidence="6">
    <location>
        <begin position="1"/>
        <end position="25"/>
    </location>
</feature>
<dbReference type="CDD" id="cd05826">
    <property type="entry name" value="Sortase_B"/>
    <property type="match status" value="1"/>
</dbReference>
<comment type="subcellular location">
    <subcellularLocation>
        <location evidence="1">Cell envelope</location>
    </subcellularLocation>
</comment>
<dbReference type="Pfam" id="PF04203">
    <property type="entry name" value="Sortase"/>
    <property type="match status" value="1"/>
</dbReference>
<reference evidence="7 8" key="1">
    <citation type="journal article" date="2010" name="PLoS ONE">
        <title>The glycobiome of the rumen bacterium Butyrivibrio proteoclasticus B316(T) highlights adaptation to a polysaccharide-rich environment.</title>
        <authorList>
            <person name="Kelly W.J."/>
            <person name="Leahy S.C."/>
            <person name="Altermann E."/>
            <person name="Yeoman C.J."/>
            <person name="Dunne J.C."/>
            <person name="Kong Z."/>
            <person name="Pacheco D.M."/>
            <person name="Li D."/>
            <person name="Noel S.J."/>
            <person name="Moon C.D."/>
            <person name="Cookson A.L."/>
            <person name="Attwood G.T."/>
        </authorList>
    </citation>
    <scope>NUCLEOTIDE SEQUENCE [LARGE SCALE GENOMIC DNA]</scope>
    <source>
        <strain evidence="8">ATCC 51982 / DSM 14932 / B316</strain>
    </source>
</reference>
<feature type="chain" id="PRO_5003139966" evidence="6">
    <location>
        <begin position="26"/>
        <end position="1627"/>
    </location>
</feature>
<keyword evidence="8" id="KW-1185">Reference proteome</keyword>
<accession>E0S3F1</accession>
<protein>
    <submittedName>
        <fullName evidence="7">Sortase domain-containing protein</fullName>
    </submittedName>
</protein>
<dbReference type="SUPFAM" id="SSF63817">
    <property type="entry name" value="Sortase"/>
    <property type="match status" value="1"/>
</dbReference>
<dbReference type="InterPro" id="IPR009835">
    <property type="entry name" value="SrtB"/>
</dbReference>
<sequence>MKRRVVSVLIAGILFFSNIGVTSFAASSGASDASSAASEAGTEGTTNAEQDKINDEIYGEEGISYFKITDFTELPEDISNQKIRVGGKLEDLELPDTLEVTVEPDYEHDERIERGLAQERERIRREELEADEGSSSSSDEGDAASSSDSEDGEKIIFFDEDGTISEEAGDLSSDEDGLNEDNDDEISTLYDEVVPEPENVEDSSDSNTDNGGNDEEISSPIESGSEEHSDGNSEEATDEATEGGLISWLTHTFRNAAVAYAADIKDSKTTDEEASVELISDVEWILEPEYNYGVEEFSADEEGEIYLFTPVLLIPDTYYVEDELPIITVTVTDDYYAFDKETVVDDVKIRVRADKGVFPEDARVTAKKLAEEDEQKVKEVVDEQVETENVVKEYTFDITVKDKEGNEVQPDTEKGRVVVSFEAAEVEDENLEAEVYHIIDESKDDREPEEVVPVALGGEREKERVVTIFDENSVLKAEKLEAEVVEIEDVKVLAAETDGFSAYKVVFTASLEEIIKFTETELVQAINLEYLFDLKFGNAGDISNVSVNPNDDDYLLSKRLKVDTADTKRKPDPENGSYVIDEDSGEWCLVVKRPFVGIDDKVIKVTYDGKLYTVLLENESKTGADPKNKNFPTAVTLSSNKFELLMPVTSEGEVLYQWQESTDSTNGADGNWSDIPLANTRQYYYSEKSGQAFEKAGHWYRCVYDGKTSLGVQVITPKTDSRTWTDPCGSINQCYISNGTIAYTIVNEGGTPEKVLFDLVGTDKSGKNMLQTTSGGNGWRIFSNKSSEISSVGYGAYQYLFDHMYYSFTDSNTLHIMAKPDLTNDYNCFAIGANCNIGDISGNTAYVSLDKNDKLLSVGIVSAKSDYDAQFNVNNGIGVPSLLLEQGQHSNFKYYVGTSTDSKPYQSVSVPDESKTMEDILPAVRFAWTDVTDEVGFSMSFGDATATEIITPVTKTGNSNSLSLSSNIKNLKLTSDDSLISEAHKPELGGVYDKVEVQLRFASSTSTGKSAISSLLPKNTQSSSSQTSTGSSVNTTTASYTADYFDVNVKSHKNDDKTGTTITELDSNVVVEVAYNFDKKGDIKVYRYHEGNAIELSNSTSGDDGTYRIDKDAGKIYIYTKKFSTYAVAYKPDITYTVTFNDGTNKWTVDVKSGEKVAAPESMPTKDGVTALYWYKGTSTSTTKPTAYDFNTPVTANMTLNAYYGKTFTVTFSGISPSTTVKVAEGDKVARPADPVKEGYTFKGWYSDKTAKTLYNFDTPVTKDLTLYAGFVDANGRDADDEDGEGGGSSRAPGTRDTLPPVWLWVLVLIGGVVVFSCNLYARAKEGKVKFSQNKNIRKITRVFLLIGLVIVTVVKFLIKKVNEKKREVALGLSGAVILIAAGVLIFTSIEYHKSEQAYGDASKTYVQETQKIKESSVMTEEVKSDNNVWWNEASVEMETLTEEYPDVIGWIYFENEDISYPIMYSGDNTKYLNTSYDGEKARAGAIFLDGESTPDFSDPHSLIYGHNMRDMTMFGKLRFYKTDASYYDEHQYFQIFTKDGVYRYQIFAYEEVPDSHDVFWVYGKDPEGMWEMLQDIEGGSYRQTGIEATESDHVITLATCTSKEDRRLIVSALRTDEHDYEYVASN</sequence>
<dbReference type="Gene3D" id="2.60.40.4270">
    <property type="entry name" value="Listeria-Bacteroides repeat domain"/>
    <property type="match status" value="2"/>
</dbReference>
<dbReference type="NCBIfam" id="TIGR02543">
    <property type="entry name" value="List_Bact_rpt"/>
    <property type="match status" value="1"/>
</dbReference>
<dbReference type="HOGENOM" id="CLU_243295_0_0_9"/>
<dbReference type="InterPro" id="IPR042229">
    <property type="entry name" value="Listeria/Bacterioides_rpt_sf"/>
</dbReference>
<dbReference type="InterPro" id="IPR023365">
    <property type="entry name" value="Sortase_dom-sf"/>
</dbReference>
<feature type="region of interest" description="Disordered" evidence="4">
    <location>
        <begin position="1010"/>
        <end position="1034"/>
    </location>
</feature>
<feature type="compositionally biased region" description="Acidic residues" evidence="4">
    <location>
        <begin position="193"/>
        <end position="204"/>
    </location>
</feature>
<feature type="transmembrane region" description="Helical" evidence="5">
    <location>
        <begin position="1343"/>
        <end position="1359"/>
    </location>
</feature>
<dbReference type="GO" id="GO:0016787">
    <property type="term" value="F:hydrolase activity"/>
    <property type="evidence" value="ECO:0007669"/>
    <property type="project" value="UniProtKB-KW"/>
</dbReference>
<feature type="compositionally biased region" description="Low complexity" evidence="4">
    <location>
        <begin position="133"/>
        <end position="147"/>
    </location>
</feature>
<dbReference type="eggNOG" id="COG4509">
    <property type="taxonomic scope" value="Bacteria"/>
</dbReference>
<dbReference type="InterPro" id="IPR013378">
    <property type="entry name" value="InlB-like_B-rpt"/>
</dbReference>
<dbReference type="eggNOG" id="COG0544">
    <property type="taxonomic scope" value="Bacteria"/>
</dbReference>
<proteinExistence type="predicted"/>
<evidence type="ECO:0000313" key="8">
    <source>
        <dbReference type="Proteomes" id="UP000001299"/>
    </source>
</evidence>
<dbReference type="KEGG" id="bpb:bpr_III247"/>
<feature type="region of interest" description="Disordered" evidence="4">
    <location>
        <begin position="127"/>
        <end position="241"/>
    </location>
</feature>
<feature type="compositionally biased region" description="Low complexity" evidence="4">
    <location>
        <begin position="34"/>
        <end position="48"/>
    </location>
</feature>
<feature type="transmembrane region" description="Helical" evidence="5">
    <location>
        <begin position="1371"/>
        <end position="1390"/>
    </location>
</feature>
<dbReference type="STRING" id="515622.bpr_III247"/>
<evidence type="ECO:0000256" key="1">
    <source>
        <dbReference type="ARBA" id="ARBA00004196"/>
    </source>
</evidence>
<dbReference type="Gene3D" id="2.40.260.10">
    <property type="entry name" value="Sortase"/>
    <property type="match status" value="1"/>
</dbReference>
<evidence type="ECO:0000256" key="4">
    <source>
        <dbReference type="SAM" id="MobiDB-lite"/>
    </source>
</evidence>
<dbReference type="InterPro" id="IPR005754">
    <property type="entry name" value="Sortase"/>
</dbReference>